<evidence type="ECO:0000313" key="1">
    <source>
        <dbReference type="EMBL" id="RRT75189.1"/>
    </source>
</evidence>
<gene>
    <name evidence="1" type="ORF">B296_00003260</name>
</gene>
<protein>
    <submittedName>
        <fullName evidence="1">Uncharacterized protein</fullName>
    </submittedName>
</protein>
<sequence>MNGTITVLVHGSSLKVTERVMEFKGMGGGLEMADLILSVLLLKGPRGGAQDASTRAYFWEVAVGFGRALTREFSSNSLVSWSKQKIEEDFSRVYHIRAGPHRVVGNPWHIRASDIPYNGIWALKAAICSVGSELPLYASNIESRKFSGIGLS</sequence>
<evidence type="ECO:0000313" key="2">
    <source>
        <dbReference type="Proteomes" id="UP000287651"/>
    </source>
</evidence>
<proteinExistence type="predicted"/>
<dbReference type="Proteomes" id="UP000287651">
    <property type="component" value="Unassembled WGS sequence"/>
</dbReference>
<reference evidence="1 2" key="1">
    <citation type="journal article" date="2014" name="Agronomy (Basel)">
        <title>A Draft Genome Sequence for Ensete ventricosum, the Drought-Tolerant Tree Against Hunger.</title>
        <authorList>
            <person name="Harrison J."/>
            <person name="Moore K.A."/>
            <person name="Paszkiewicz K."/>
            <person name="Jones T."/>
            <person name="Grant M."/>
            <person name="Ambacheew D."/>
            <person name="Muzemil S."/>
            <person name="Studholme D.J."/>
        </authorList>
    </citation>
    <scope>NUCLEOTIDE SEQUENCE [LARGE SCALE GENOMIC DNA]</scope>
</reference>
<organism evidence="1 2">
    <name type="scientific">Ensete ventricosum</name>
    <name type="common">Abyssinian banana</name>
    <name type="synonym">Musa ensete</name>
    <dbReference type="NCBI Taxonomy" id="4639"/>
    <lineage>
        <taxon>Eukaryota</taxon>
        <taxon>Viridiplantae</taxon>
        <taxon>Streptophyta</taxon>
        <taxon>Embryophyta</taxon>
        <taxon>Tracheophyta</taxon>
        <taxon>Spermatophyta</taxon>
        <taxon>Magnoliopsida</taxon>
        <taxon>Liliopsida</taxon>
        <taxon>Zingiberales</taxon>
        <taxon>Musaceae</taxon>
        <taxon>Ensete</taxon>
    </lineage>
</organism>
<accession>A0A427AG16</accession>
<dbReference type="EMBL" id="AMZH03002555">
    <property type="protein sequence ID" value="RRT75189.1"/>
    <property type="molecule type" value="Genomic_DNA"/>
</dbReference>
<comment type="caution">
    <text evidence="1">The sequence shown here is derived from an EMBL/GenBank/DDBJ whole genome shotgun (WGS) entry which is preliminary data.</text>
</comment>
<name>A0A427AG16_ENSVE</name>
<dbReference type="AlphaFoldDB" id="A0A427AG16"/>